<keyword evidence="6 9" id="KW-0508">mRNA splicing</keyword>
<dbReference type="VEuPathDB" id="TriTrypDB:TvY486_1114810"/>
<feature type="domain" description="Sm" evidence="11">
    <location>
        <begin position="8"/>
        <end position="81"/>
    </location>
</feature>
<keyword evidence="7 9" id="KW-0539">Nucleus</keyword>
<proteinExistence type="inferred from homology"/>
<keyword evidence="4 9" id="KW-0747">Spliceosome</keyword>
<dbReference type="InterPro" id="IPR001163">
    <property type="entry name" value="Sm_dom_euk/arc"/>
</dbReference>
<dbReference type="GO" id="GO:0000398">
    <property type="term" value="P:mRNA splicing, via spliceosome"/>
    <property type="evidence" value="ECO:0007669"/>
    <property type="project" value="InterPro"/>
</dbReference>
<evidence type="ECO:0000256" key="6">
    <source>
        <dbReference type="ARBA" id="ARBA00023187"/>
    </source>
</evidence>
<evidence type="ECO:0000256" key="9">
    <source>
        <dbReference type="RuleBase" id="RU365049"/>
    </source>
</evidence>
<evidence type="ECO:0000256" key="8">
    <source>
        <dbReference type="ARBA" id="ARBA00023274"/>
    </source>
</evidence>
<keyword evidence="5 9" id="KW-0694">RNA-binding</keyword>
<evidence type="ECO:0000313" key="12">
    <source>
        <dbReference type="EMBL" id="CCC53997.1"/>
    </source>
</evidence>
<evidence type="ECO:0000256" key="3">
    <source>
        <dbReference type="ARBA" id="ARBA00022664"/>
    </source>
</evidence>
<dbReference type="SUPFAM" id="SSF50182">
    <property type="entry name" value="Sm-like ribonucleoproteins"/>
    <property type="match status" value="1"/>
</dbReference>
<dbReference type="GO" id="GO:0003723">
    <property type="term" value="F:RNA binding"/>
    <property type="evidence" value="ECO:0007669"/>
    <property type="project" value="UniProtKB-KW"/>
</dbReference>
<comment type="function">
    <text evidence="9">Binds specifically to the 3'-terminal U-tract of U6 snRNA.</text>
</comment>
<keyword evidence="3 9" id="KW-0507">mRNA processing</keyword>
<dbReference type="OMA" id="RGAFGNR"/>
<accession>G0U8R8</accession>
<dbReference type="Gene3D" id="2.30.30.100">
    <property type="match status" value="1"/>
</dbReference>
<gene>
    <name evidence="9" type="primary">LSM4</name>
    <name evidence="12" type="ORF">TVY486_1114810</name>
</gene>
<evidence type="ECO:0000256" key="4">
    <source>
        <dbReference type="ARBA" id="ARBA00022728"/>
    </source>
</evidence>
<comment type="subunit">
    <text evidence="9">LSm subunits form a heteromer with a doughnut shape.</text>
</comment>
<sequence length="115" mass="12533">MATRKTVTPLDVLRNCRGKVVSVELAGGETVNGTVVRVDRAMNMVLKQCIRTASDGATFWRSRETLLRGASVRNVRMDERALAVPVTEPRTAENKGGRQGVKKNPSGGGKRPRET</sequence>
<keyword evidence="8 9" id="KW-0687">Ribonucleoprotein</keyword>
<dbReference type="Pfam" id="PF01423">
    <property type="entry name" value="LSM"/>
    <property type="match status" value="1"/>
</dbReference>
<dbReference type="SMART" id="SM00651">
    <property type="entry name" value="Sm"/>
    <property type="match status" value="1"/>
</dbReference>
<reference evidence="12" key="1">
    <citation type="journal article" date="2012" name="Proc. Natl. Acad. Sci. U.S.A.">
        <title>Antigenic diversity is generated by distinct evolutionary mechanisms in African trypanosome species.</title>
        <authorList>
            <person name="Jackson A.P."/>
            <person name="Berry A."/>
            <person name="Aslett M."/>
            <person name="Allison H.C."/>
            <person name="Burton P."/>
            <person name="Vavrova-Anderson J."/>
            <person name="Brown R."/>
            <person name="Browne H."/>
            <person name="Corton N."/>
            <person name="Hauser H."/>
            <person name="Gamble J."/>
            <person name="Gilderthorp R."/>
            <person name="Marcello L."/>
            <person name="McQuillan J."/>
            <person name="Otto T.D."/>
            <person name="Quail M.A."/>
            <person name="Sanders M.J."/>
            <person name="van Tonder A."/>
            <person name="Ginger M.L."/>
            <person name="Field M.C."/>
            <person name="Barry J.D."/>
            <person name="Hertz-Fowler C."/>
            <person name="Berriman M."/>
        </authorList>
    </citation>
    <scope>NUCLEOTIDE SEQUENCE</scope>
    <source>
        <strain evidence="12">Y486</strain>
    </source>
</reference>
<dbReference type="PROSITE" id="PS52002">
    <property type="entry name" value="SM"/>
    <property type="match status" value="1"/>
</dbReference>
<protein>
    <recommendedName>
        <fullName evidence="9">U6 snRNA-associated Sm-like protein LSm4</fullName>
    </recommendedName>
</protein>
<dbReference type="AlphaFoldDB" id="G0U8R8"/>
<evidence type="ECO:0000256" key="1">
    <source>
        <dbReference type="ARBA" id="ARBA00004123"/>
    </source>
</evidence>
<dbReference type="CDD" id="cd01723">
    <property type="entry name" value="LSm4"/>
    <property type="match status" value="1"/>
</dbReference>
<dbReference type="PANTHER" id="PTHR23338">
    <property type="entry name" value="SMALL NUCLEAR RIBONUCLEOPROTEIN SM"/>
    <property type="match status" value="1"/>
</dbReference>
<evidence type="ECO:0000256" key="5">
    <source>
        <dbReference type="ARBA" id="ARBA00022884"/>
    </source>
</evidence>
<dbReference type="GO" id="GO:0000956">
    <property type="term" value="P:nuclear-transcribed mRNA catabolic process"/>
    <property type="evidence" value="ECO:0007669"/>
    <property type="project" value="UniProtKB-UniRule"/>
</dbReference>
<organism evidence="12">
    <name type="scientific">Trypanosoma vivax (strain Y486)</name>
    <dbReference type="NCBI Taxonomy" id="1055687"/>
    <lineage>
        <taxon>Eukaryota</taxon>
        <taxon>Discoba</taxon>
        <taxon>Euglenozoa</taxon>
        <taxon>Kinetoplastea</taxon>
        <taxon>Metakinetoplastina</taxon>
        <taxon>Trypanosomatida</taxon>
        <taxon>Trypanosomatidae</taxon>
        <taxon>Trypanosoma</taxon>
        <taxon>Duttonella</taxon>
    </lineage>
</organism>
<evidence type="ECO:0000256" key="7">
    <source>
        <dbReference type="ARBA" id="ARBA00023242"/>
    </source>
</evidence>
<dbReference type="InterPro" id="IPR010920">
    <property type="entry name" value="LSM_dom_sf"/>
</dbReference>
<evidence type="ECO:0000259" key="11">
    <source>
        <dbReference type="PROSITE" id="PS52002"/>
    </source>
</evidence>
<dbReference type="InterPro" id="IPR047575">
    <property type="entry name" value="Sm"/>
</dbReference>
<name>G0U8R8_TRYVY</name>
<dbReference type="EMBL" id="HE573027">
    <property type="protein sequence ID" value="CCC53997.1"/>
    <property type="molecule type" value="Genomic_DNA"/>
</dbReference>
<evidence type="ECO:0000256" key="10">
    <source>
        <dbReference type="SAM" id="MobiDB-lite"/>
    </source>
</evidence>
<dbReference type="InterPro" id="IPR027141">
    <property type="entry name" value="LSm4/Sm_D1/D3"/>
</dbReference>
<feature type="region of interest" description="Disordered" evidence="10">
    <location>
        <begin position="83"/>
        <end position="115"/>
    </location>
</feature>
<evidence type="ECO:0000256" key="2">
    <source>
        <dbReference type="ARBA" id="ARBA00006850"/>
    </source>
</evidence>
<comment type="subcellular location">
    <subcellularLocation>
        <location evidence="1 9">Nucleus</location>
    </subcellularLocation>
</comment>
<dbReference type="InterPro" id="IPR034101">
    <property type="entry name" value="Lsm4"/>
</dbReference>
<dbReference type="GO" id="GO:0005681">
    <property type="term" value="C:spliceosomal complex"/>
    <property type="evidence" value="ECO:0007669"/>
    <property type="project" value="UniProtKB-UniRule"/>
</dbReference>
<comment type="similarity">
    <text evidence="2 9">Belongs to the snRNP Sm proteins family.</text>
</comment>